<dbReference type="InterPro" id="IPR003961">
    <property type="entry name" value="FN3_dom"/>
</dbReference>
<feature type="signal peptide" evidence="7">
    <location>
        <begin position="1"/>
        <end position="33"/>
    </location>
</feature>
<dbReference type="RefSeq" id="WP_381842859.1">
    <property type="nucleotide sequence ID" value="NZ_JBHYTS010000062.1"/>
</dbReference>
<keyword evidence="7" id="KW-0732">Signal</keyword>
<dbReference type="Pfam" id="PF02018">
    <property type="entry name" value="CBM_4_9"/>
    <property type="match status" value="1"/>
</dbReference>
<keyword evidence="3 6" id="KW-0378">Hydrolase</keyword>
<dbReference type="PANTHER" id="PTHR45708:SF49">
    <property type="entry name" value="ENDOCHITINASE"/>
    <property type="match status" value="1"/>
</dbReference>
<sequence length="565" mass="57140">MPRPGRLRPLRIWSGAVTAALALSFAGTGQASAADVNNARNAGFEAGLGSWTCSAGSGTTVSSPVHSGSAALKATPAGQDNAQCTQSVAVRPNSTYTLSAWVQGGYTYLGTTGTGTTDVSTWTPDTSGWKQLSTTFTTGSSTTSVTVYLHGWYGQAAYYADDVSVYGPDGGGGGDPAPTVPAAPTGLSATGTTPSSVSLAWNTVSDATGYNVYRGGTKVASVTGTSATVTGLSASTSYSFQVTAVNAAGESPKSATVTATTAGAGGGSGSGLPKHAVTGYWQNFNNGATVQKISDVPSQYDIIAVAFADATTTPGAVTFNLDSAGLGGYTADQFKADIRAKQAAGKKVVVSVGGQNGTVSVSDPTSAANFAGSVYSLMQTYGFDGVDIDLENGINATYMSQALRTLSQKAGSSLIITMAPQTIDMQSTSAGYFQTALNIKDILTVVNTQYYNSGSMLGCDGKVYSQGSVDFLTALACIQLEGGLAPSQVGLGVPASPSGAGSGYVSPTVVNNALDCLTKLTNCGSFKPSKTYPDLRGAMTWSTNWDAAAGNTWSNTVGAHVHALP</sequence>
<dbReference type="InterPro" id="IPR001579">
    <property type="entry name" value="Glyco_hydro_18_chit_AS"/>
</dbReference>
<evidence type="ECO:0000313" key="11">
    <source>
        <dbReference type="Proteomes" id="UP001599756"/>
    </source>
</evidence>
<evidence type="ECO:0000259" key="9">
    <source>
        <dbReference type="PROSITE" id="PS51910"/>
    </source>
</evidence>
<dbReference type="SUPFAM" id="SSF51445">
    <property type="entry name" value="(Trans)glycosidases"/>
    <property type="match status" value="1"/>
</dbReference>
<dbReference type="InterPro" id="IPR003305">
    <property type="entry name" value="CenC_carb-bd"/>
</dbReference>
<dbReference type="InterPro" id="IPR013783">
    <property type="entry name" value="Ig-like_fold"/>
</dbReference>
<comment type="caution">
    <text evidence="10">The sequence shown here is derived from an EMBL/GenBank/DDBJ whole genome shotgun (WGS) entry which is preliminary data.</text>
</comment>
<proteinExistence type="inferred from homology"/>
<dbReference type="SUPFAM" id="SSF49785">
    <property type="entry name" value="Galactose-binding domain-like"/>
    <property type="match status" value="1"/>
</dbReference>
<dbReference type="SMART" id="SM00060">
    <property type="entry name" value="FN3"/>
    <property type="match status" value="1"/>
</dbReference>
<dbReference type="CDD" id="cd02871">
    <property type="entry name" value="GH18_chitinase_D-like"/>
    <property type="match status" value="1"/>
</dbReference>
<protein>
    <recommendedName>
        <fullName evidence="2">chitinase</fullName>
        <ecNumber evidence="2">3.2.1.14</ecNumber>
    </recommendedName>
</protein>
<feature type="domain" description="GH18" evidence="9">
    <location>
        <begin position="275"/>
        <end position="564"/>
    </location>
</feature>
<evidence type="ECO:0000256" key="4">
    <source>
        <dbReference type="ARBA" id="ARBA00023295"/>
    </source>
</evidence>
<dbReference type="SUPFAM" id="SSF49265">
    <property type="entry name" value="Fibronectin type III"/>
    <property type="match status" value="1"/>
</dbReference>
<dbReference type="InterPro" id="IPR017853">
    <property type="entry name" value="GH"/>
</dbReference>
<keyword evidence="11" id="KW-1185">Reference proteome</keyword>
<evidence type="ECO:0000259" key="8">
    <source>
        <dbReference type="PROSITE" id="PS50853"/>
    </source>
</evidence>
<evidence type="ECO:0000256" key="5">
    <source>
        <dbReference type="ARBA" id="ARBA00023326"/>
    </source>
</evidence>
<reference evidence="10 11" key="1">
    <citation type="submission" date="2024-09" db="EMBL/GenBank/DDBJ databases">
        <title>The Natural Products Discovery Center: Release of the First 8490 Sequenced Strains for Exploring Actinobacteria Biosynthetic Diversity.</title>
        <authorList>
            <person name="Kalkreuter E."/>
            <person name="Kautsar S.A."/>
            <person name="Yang D."/>
            <person name="Bader C.D."/>
            <person name="Teijaro C.N."/>
            <person name="Fluegel L."/>
            <person name="Davis C.M."/>
            <person name="Simpson J.R."/>
            <person name="Lauterbach L."/>
            <person name="Steele A.D."/>
            <person name="Gui C."/>
            <person name="Meng S."/>
            <person name="Li G."/>
            <person name="Viehrig K."/>
            <person name="Ye F."/>
            <person name="Su P."/>
            <person name="Kiefer A.F."/>
            <person name="Nichols A."/>
            <person name="Cepeda A.J."/>
            <person name="Yan W."/>
            <person name="Fan B."/>
            <person name="Jiang Y."/>
            <person name="Adhikari A."/>
            <person name="Zheng C.-J."/>
            <person name="Schuster L."/>
            <person name="Cowan T.M."/>
            <person name="Smanski M.J."/>
            <person name="Chevrette M.G."/>
            <person name="De Carvalho L.P.S."/>
            <person name="Shen B."/>
        </authorList>
    </citation>
    <scope>NUCLEOTIDE SEQUENCE [LARGE SCALE GENOMIC DNA]</scope>
    <source>
        <strain evidence="10 11">NPDC059500</strain>
    </source>
</reference>
<evidence type="ECO:0000256" key="2">
    <source>
        <dbReference type="ARBA" id="ARBA00012729"/>
    </source>
</evidence>
<name>A0ABW6HD65_9ACTN</name>
<dbReference type="InterPro" id="IPR011583">
    <property type="entry name" value="Chitinase_II/V-like_cat"/>
</dbReference>
<dbReference type="Proteomes" id="UP001599756">
    <property type="component" value="Unassembled WGS sequence"/>
</dbReference>
<evidence type="ECO:0000256" key="3">
    <source>
        <dbReference type="ARBA" id="ARBA00022801"/>
    </source>
</evidence>
<evidence type="ECO:0000256" key="7">
    <source>
        <dbReference type="SAM" id="SignalP"/>
    </source>
</evidence>
<dbReference type="SMART" id="SM00636">
    <property type="entry name" value="Glyco_18"/>
    <property type="match status" value="1"/>
</dbReference>
<gene>
    <name evidence="10" type="ORF">ACFW88_29270</name>
</gene>
<dbReference type="InterPro" id="IPR008979">
    <property type="entry name" value="Galactose-bd-like_sf"/>
</dbReference>
<dbReference type="Gene3D" id="3.20.20.80">
    <property type="entry name" value="Glycosidases"/>
    <property type="match status" value="1"/>
</dbReference>
<dbReference type="InterPro" id="IPR001223">
    <property type="entry name" value="Glyco_hydro18_cat"/>
</dbReference>
<evidence type="ECO:0000256" key="1">
    <source>
        <dbReference type="ARBA" id="ARBA00009121"/>
    </source>
</evidence>
<feature type="chain" id="PRO_5047463448" description="chitinase" evidence="7">
    <location>
        <begin position="34"/>
        <end position="565"/>
    </location>
</feature>
<dbReference type="PROSITE" id="PS01095">
    <property type="entry name" value="GH18_1"/>
    <property type="match status" value="1"/>
</dbReference>
<keyword evidence="5" id="KW-0624">Polysaccharide degradation</keyword>
<dbReference type="InterPro" id="IPR050542">
    <property type="entry name" value="Glycosyl_Hydrlase18_Chitinase"/>
</dbReference>
<keyword evidence="4 6" id="KW-0326">Glycosidase</keyword>
<evidence type="ECO:0000313" key="10">
    <source>
        <dbReference type="EMBL" id="MFE1754589.1"/>
    </source>
</evidence>
<dbReference type="InterPro" id="IPR036116">
    <property type="entry name" value="FN3_sf"/>
</dbReference>
<dbReference type="Gene3D" id="2.60.120.260">
    <property type="entry name" value="Galactose-binding domain-like"/>
    <property type="match status" value="1"/>
</dbReference>
<dbReference type="PROSITE" id="PS51910">
    <property type="entry name" value="GH18_2"/>
    <property type="match status" value="1"/>
</dbReference>
<dbReference type="CDD" id="cd00063">
    <property type="entry name" value="FN3"/>
    <property type="match status" value="1"/>
</dbReference>
<dbReference type="EC" id="3.2.1.14" evidence="2"/>
<accession>A0ABW6HD65</accession>
<dbReference type="PROSITE" id="PS50853">
    <property type="entry name" value="FN3"/>
    <property type="match status" value="1"/>
</dbReference>
<dbReference type="Pfam" id="PF00041">
    <property type="entry name" value="fn3"/>
    <property type="match status" value="1"/>
</dbReference>
<organism evidence="10 11">
    <name type="scientific">Streptomyces anandii</name>
    <dbReference type="NCBI Taxonomy" id="285454"/>
    <lineage>
        <taxon>Bacteria</taxon>
        <taxon>Bacillati</taxon>
        <taxon>Actinomycetota</taxon>
        <taxon>Actinomycetes</taxon>
        <taxon>Kitasatosporales</taxon>
        <taxon>Streptomycetaceae</taxon>
        <taxon>Streptomyces</taxon>
    </lineage>
</organism>
<dbReference type="Pfam" id="PF00704">
    <property type="entry name" value="Glyco_hydro_18"/>
    <property type="match status" value="1"/>
</dbReference>
<dbReference type="Gene3D" id="2.60.40.10">
    <property type="entry name" value="Immunoglobulins"/>
    <property type="match status" value="1"/>
</dbReference>
<comment type="similarity">
    <text evidence="1">Belongs to the glycosyl hydrolase 18 family. Chitinase class II subfamily.</text>
</comment>
<evidence type="ECO:0000256" key="6">
    <source>
        <dbReference type="RuleBase" id="RU000489"/>
    </source>
</evidence>
<dbReference type="EMBL" id="JBHYTS010000062">
    <property type="protein sequence ID" value="MFE1754589.1"/>
    <property type="molecule type" value="Genomic_DNA"/>
</dbReference>
<feature type="domain" description="Fibronectin type-III" evidence="8">
    <location>
        <begin position="183"/>
        <end position="264"/>
    </location>
</feature>
<keyword evidence="5" id="KW-0119">Carbohydrate metabolism</keyword>
<dbReference type="PANTHER" id="PTHR45708">
    <property type="entry name" value="ENDOCHITINASE"/>
    <property type="match status" value="1"/>
</dbReference>